<dbReference type="AlphaFoldDB" id="A0A367ZT26"/>
<keyword evidence="1" id="KW-0472">Membrane</keyword>
<evidence type="ECO:0000256" key="1">
    <source>
        <dbReference type="SAM" id="Phobius"/>
    </source>
</evidence>
<name>A0A367ZT26_9BACT</name>
<sequence>MKFIHPLVMIGFFVFLYWQRALGQKIAEMKEKSPEFVKRPGLLEQHRTWGYALTGLCLAGLFGGIFITSSVLGAQQPFLQTYGHGFIGSVILGCLVMSLLLGLSIKNVVKPRIRERFLTFHMNMVYVIAAFGLLSAGTGLAILIWGLSPLN</sequence>
<feature type="transmembrane region" description="Helical" evidence="1">
    <location>
        <begin position="125"/>
        <end position="147"/>
    </location>
</feature>
<evidence type="ECO:0000313" key="3">
    <source>
        <dbReference type="Proteomes" id="UP000252355"/>
    </source>
</evidence>
<dbReference type="Proteomes" id="UP000252355">
    <property type="component" value="Unassembled WGS sequence"/>
</dbReference>
<keyword evidence="1" id="KW-0812">Transmembrane</keyword>
<dbReference type="EMBL" id="QOQW01000004">
    <property type="protein sequence ID" value="RCK80859.1"/>
    <property type="molecule type" value="Genomic_DNA"/>
</dbReference>
<protein>
    <submittedName>
        <fullName evidence="2">Uncharacterized protein</fullName>
    </submittedName>
</protein>
<keyword evidence="1" id="KW-1133">Transmembrane helix</keyword>
<feature type="transmembrane region" description="Helical" evidence="1">
    <location>
        <begin position="86"/>
        <end position="105"/>
    </location>
</feature>
<evidence type="ECO:0000313" key="2">
    <source>
        <dbReference type="EMBL" id="RCK80859.1"/>
    </source>
</evidence>
<gene>
    <name evidence="2" type="ORF">OZSIB_2747</name>
</gene>
<proteinExistence type="predicted"/>
<feature type="transmembrane region" description="Helical" evidence="1">
    <location>
        <begin position="49"/>
        <end position="74"/>
    </location>
</feature>
<comment type="caution">
    <text evidence="2">The sequence shown here is derived from an EMBL/GenBank/DDBJ whole genome shotgun (WGS) entry which is preliminary data.</text>
</comment>
<organism evidence="2 3">
    <name type="scientific">Candidatus Ozemobacter sibiricus</name>
    <dbReference type="NCBI Taxonomy" id="2268124"/>
    <lineage>
        <taxon>Bacteria</taxon>
        <taxon>Candidatus Ozemobacteria</taxon>
        <taxon>Candidatus Ozemobacterales</taxon>
        <taxon>Candidatus Ozemobacteraceae</taxon>
        <taxon>Candidatus Ozemobacter</taxon>
    </lineage>
</organism>
<reference evidence="2 3" key="1">
    <citation type="submission" date="2018-05" db="EMBL/GenBank/DDBJ databases">
        <title>A metagenomic window into the 2 km-deep terrestrial subsurface aquifer revealed taxonomically and functionally diverse microbial community comprising novel uncultured bacterial lineages.</title>
        <authorList>
            <person name="Kadnikov V.V."/>
            <person name="Mardanov A.V."/>
            <person name="Beletsky A.V."/>
            <person name="Banks D."/>
            <person name="Pimenov N.V."/>
            <person name="Frank Y.A."/>
            <person name="Karnachuk O.V."/>
            <person name="Ravin N.V."/>
        </authorList>
    </citation>
    <scope>NUCLEOTIDE SEQUENCE [LARGE SCALE GENOMIC DNA]</scope>
    <source>
        <strain evidence="2">BY5</strain>
    </source>
</reference>
<accession>A0A367ZT26</accession>